<evidence type="ECO:0000256" key="6">
    <source>
        <dbReference type="ARBA" id="ARBA00022729"/>
    </source>
</evidence>
<evidence type="ECO:0000256" key="1">
    <source>
        <dbReference type="ARBA" id="ARBA00004418"/>
    </source>
</evidence>
<evidence type="ECO:0000313" key="13">
    <source>
        <dbReference type="EMBL" id="MDP1520537.1"/>
    </source>
</evidence>
<keyword evidence="5 10" id="KW-0479">Metal-binding</keyword>
<dbReference type="PROSITE" id="PS50846">
    <property type="entry name" value="HMA_2"/>
    <property type="match status" value="1"/>
</dbReference>
<keyword evidence="8 10" id="KW-0476">Mercury</keyword>
<keyword evidence="14" id="KW-1185">Reference proteome</keyword>
<dbReference type="GO" id="GO:0015097">
    <property type="term" value="F:mercury ion transmembrane transporter activity"/>
    <property type="evidence" value="ECO:0007669"/>
    <property type="project" value="UniProtKB-UniRule"/>
</dbReference>
<comment type="function">
    <text evidence="9 10">Involved in mercury resistance. Acts as a mercury scavenger that specifically binds to a mercuric ion in the periplasm and probably passes it to the cytoplasmic mercuric reductase MerA via the mercuric transport protein MerT.</text>
</comment>
<dbReference type="PRINTS" id="PR00946">
    <property type="entry name" value="HGSCAVENGER"/>
</dbReference>
<dbReference type="SUPFAM" id="SSF55008">
    <property type="entry name" value="HMA, heavy metal-associated domain"/>
    <property type="match status" value="1"/>
</dbReference>
<dbReference type="FunFam" id="3.30.70.100:FF:000005">
    <property type="entry name" value="Copper-exporting P-type ATPase A"/>
    <property type="match status" value="1"/>
</dbReference>
<dbReference type="InterPro" id="IPR036163">
    <property type="entry name" value="HMA_dom_sf"/>
</dbReference>
<evidence type="ECO:0000313" key="14">
    <source>
        <dbReference type="Proteomes" id="UP001178354"/>
    </source>
</evidence>
<sequence>MKKSLLVSSLFALFSLPLWGAEQTVTLDVPGMTCAACPITVMTALKRVDGVRQVDVSFEQREARVTFEDTQTSVTELTEATANAGYPSTLKQSSADQK</sequence>
<evidence type="ECO:0000256" key="8">
    <source>
        <dbReference type="ARBA" id="ARBA00022914"/>
    </source>
</evidence>
<dbReference type="InterPro" id="IPR006121">
    <property type="entry name" value="HMA_dom"/>
</dbReference>
<evidence type="ECO:0000256" key="9">
    <source>
        <dbReference type="ARBA" id="ARBA00045344"/>
    </source>
</evidence>
<dbReference type="GO" id="GO:0042597">
    <property type="term" value="C:periplasmic space"/>
    <property type="evidence" value="ECO:0007669"/>
    <property type="project" value="UniProtKB-SubCell"/>
</dbReference>
<name>A0AAW8B3Q7_9GAMM</name>
<feature type="chain" id="PRO_5043633844" description="Periplasmic mercury ion-binding protein" evidence="11">
    <location>
        <begin position="21"/>
        <end position="98"/>
    </location>
</feature>
<dbReference type="EMBL" id="JAUUUU010000002">
    <property type="protein sequence ID" value="MDP1520537.1"/>
    <property type="molecule type" value="Genomic_DNA"/>
</dbReference>
<dbReference type="GO" id="GO:0045340">
    <property type="term" value="F:mercury ion binding"/>
    <property type="evidence" value="ECO:0007669"/>
    <property type="project" value="UniProtKB-UniRule"/>
</dbReference>
<evidence type="ECO:0000256" key="3">
    <source>
        <dbReference type="ARBA" id="ARBA00011245"/>
    </source>
</evidence>
<evidence type="ECO:0000256" key="4">
    <source>
        <dbReference type="ARBA" id="ARBA00022466"/>
    </source>
</evidence>
<dbReference type="InterPro" id="IPR017969">
    <property type="entry name" value="Heavy-metal-associated_CS"/>
</dbReference>
<dbReference type="PROSITE" id="PS01047">
    <property type="entry name" value="HMA_1"/>
    <property type="match status" value="1"/>
</dbReference>
<reference evidence="13" key="2">
    <citation type="submission" date="2023-08" db="EMBL/GenBank/DDBJ databases">
        <authorList>
            <person name="Luo J."/>
        </authorList>
    </citation>
    <scope>NUCLEOTIDE SEQUENCE</scope>
    <source>
        <strain evidence="13">DSM 25064</strain>
    </source>
</reference>
<protein>
    <recommendedName>
        <fullName evidence="10">Periplasmic mercury ion-binding protein</fullName>
    </recommendedName>
</protein>
<dbReference type="CDD" id="cd00371">
    <property type="entry name" value="HMA"/>
    <property type="match status" value="1"/>
</dbReference>
<evidence type="ECO:0000256" key="7">
    <source>
        <dbReference type="ARBA" id="ARBA00022764"/>
    </source>
</evidence>
<evidence type="ECO:0000256" key="10">
    <source>
        <dbReference type="RuleBase" id="RU361212"/>
    </source>
</evidence>
<keyword evidence="4 10" id="KW-0475">Mercuric resistance</keyword>
<evidence type="ECO:0000256" key="11">
    <source>
        <dbReference type="SAM" id="SignalP"/>
    </source>
</evidence>
<dbReference type="Pfam" id="PF00403">
    <property type="entry name" value="HMA"/>
    <property type="match status" value="1"/>
</dbReference>
<evidence type="ECO:0000256" key="5">
    <source>
        <dbReference type="ARBA" id="ARBA00022723"/>
    </source>
</evidence>
<comment type="similarity">
    <text evidence="2">Belongs to the MerP family.</text>
</comment>
<dbReference type="AlphaFoldDB" id="A0AAW8B3Q7"/>
<organism evidence="13 14">
    <name type="scientific">Porticoccus litoralis</name>
    <dbReference type="NCBI Taxonomy" id="434086"/>
    <lineage>
        <taxon>Bacteria</taxon>
        <taxon>Pseudomonadati</taxon>
        <taxon>Pseudomonadota</taxon>
        <taxon>Gammaproteobacteria</taxon>
        <taxon>Cellvibrionales</taxon>
        <taxon>Porticoccaceae</taxon>
        <taxon>Porticoccus</taxon>
    </lineage>
</organism>
<accession>A0AAW8B3Q7</accession>
<keyword evidence="7 10" id="KW-0574">Periplasm</keyword>
<feature type="domain" description="HMA" evidence="12">
    <location>
        <begin position="23"/>
        <end position="89"/>
    </location>
</feature>
<evidence type="ECO:0000256" key="2">
    <source>
        <dbReference type="ARBA" id="ARBA00005938"/>
    </source>
</evidence>
<dbReference type="Gene3D" id="3.30.70.100">
    <property type="match status" value="1"/>
</dbReference>
<dbReference type="InterPro" id="IPR001802">
    <property type="entry name" value="MerP/CopZ"/>
</dbReference>
<comment type="caution">
    <text evidence="13">The sequence shown here is derived from an EMBL/GenBank/DDBJ whole genome shotgun (WGS) entry which is preliminary data.</text>
</comment>
<feature type="signal peptide" evidence="11">
    <location>
        <begin position="1"/>
        <end position="20"/>
    </location>
</feature>
<dbReference type="RefSeq" id="WP_022960221.1">
    <property type="nucleotide sequence ID" value="NZ_JAUUUU010000002.1"/>
</dbReference>
<proteinExistence type="inferred from homology"/>
<dbReference type="Proteomes" id="UP001178354">
    <property type="component" value="Unassembled WGS sequence"/>
</dbReference>
<gene>
    <name evidence="10 13" type="primary">merP</name>
    <name evidence="13" type="ORF">Q8A57_06080</name>
</gene>
<keyword evidence="6 11" id="KW-0732">Signal</keyword>
<comment type="subunit">
    <text evidence="3">Monomer.</text>
</comment>
<evidence type="ECO:0000259" key="12">
    <source>
        <dbReference type="PROSITE" id="PS50846"/>
    </source>
</evidence>
<dbReference type="NCBIfam" id="TIGR02052">
    <property type="entry name" value="MerP"/>
    <property type="match status" value="1"/>
</dbReference>
<comment type="subcellular location">
    <subcellularLocation>
        <location evidence="1 10">Periplasm</location>
    </subcellularLocation>
</comment>
<dbReference type="InterPro" id="IPR011795">
    <property type="entry name" value="MerP"/>
</dbReference>
<reference evidence="13" key="1">
    <citation type="journal article" date="2010" name="Int. J. Syst. Evol. Microbiol.">
        <title>Porticoccus litoralis gen. nov., sp. nov., a gammaproteobacterium isolated from the Yellow Sea.</title>
        <authorList>
            <person name="Oh H.M."/>
            <person name="Kim H."/>
            <person name="Kim K.M."/>
            <person name="Min G.S."/>
            <person name="Cho J.C."/>
        </authorList>
    </citation>
    <scope>NUCLEOTIDE SEQUENCE</scope>
    <source>
        <strain evidence="13">DSM 25064</strain>
    </source>
</reference>